<reference evidence="2 3" key="1">
    <citation type="submission" date="2023-09" db="EMBL/GenBank/DDBJ databases">
        <title>Genomes of two closely related lineages of the louse Polyplax serrata with different host specificities.</title>
        <authorList>
            <person name="Martinu J."/>
            <person name="Tarabai H."/>
            <person name="Stefka J."/>
            <person name="Hypsa V."/>
        </authorList>
    </citation>
    <scope>NUCLEOTIDE SEQUENCE [LARGE SCALE GENOMIC DNA]</scope>
    <source>
        <strain evidence="2">98ZLc_SE</strain>
    </source>
</reference>
<name>A0ABR1AGM1_POLSC</name>
<feature type="region of interest" description="Disordered" evidence="1">
    <location>
        <begin position="155"/>
        <end position="180"/>
    </location>
</feature>
<feature type="region of interest" description="Disordered" evidence="1">
    <location>
        <begin position="80"/>
        <end position="101"/>
    </location>
</feature>
<dbReference type="Proteomes" id="UP001359485">
    <property type="component" value="Unassembled WGS sequence"/>
</dbReference>
<feature type="compositionally biased region" description="Basic residues" evidence="1">
    <location>
        <begin position="81"/>
        <end position="97"/>
    </location>
</feature>
<evidence type="ECO:0000313" key="2">
    <source>
        <dbReference type="EMBL" id="KAK6619105.1"/>
    </source>
</evidence>
<dbReference type="EMBL" id="JAWJWF010000049">
    <property type="protein sequence ID" value="KAK6619105.1"/>
    <property type="molecule type" value="Genomic_DNA"/>
</dbReference>
<gene>
    <name evidence="2" type="ORF">RUM44_003487</name>
</gene>
<evidence type="ECO:0000313" key="3">
    <source>
        <dbReference type="Proteomes" id="UP001359485"/>
    </source>
</evidence>
<evidence type="ECO:0000256" key="1">
    <source>
        <dbReference type="SAM" id="MobiDB-lite"/>
    </source>
</evidence>
<organism evidence="2 3">
    <name type="scientific">Polyplax serrata</name>
    <name type="common">Common mouse louse</name>
    <dbReference type="NCBI Taxonomy" id="468196"/>
    <lineage>
        <taxon>Eukaryota</taxon>
        <taxon>Metazoa</taxon>
        <taxon>Ecdysozoa</taxon>
        <taxon>Arthropoda</taxon>
        <taxon>Hexapoda</taxon>
        <taxon>Insecta</taxon>
        <taxon>Pterygota</taxon>
        <taxon>Neoptera</taxon>
        <taxon>Paraneoptera</taxon>
        <taxon>Psocodea</taxon>
        <taxon>Troctomorpha</taxon>
        <taxon>Phthiraptera</taxon>
        <taxon>Anoplura</taxon>
        <taxon>Polyplacidae</taxon>
        <taxon>Polyplax</taxon>
    </lineage>
</organism>
<accession>A0ABR1AGM1</accession>
<proteinExistence type="predicted"/>
<keyword evidence="3" id="KW-1185">Reference proteome</keyword>
<comment type="caution">
    <text evidence="2">The sequence shown here is derived from an EMBL/GenBank/DDBJ whole genome shotgun (WGS) entry which is preliminary data.</text>
</comment>
<sequence>MLRSSTFKSSYFLRNKSKNFNNQDLLKRMKRRKQITISCQKPGQVDHSLTVWSKSCQFVDGCLTGCSFLAAFSKVCERERKKERKKDGGRRKGRAKFGRTTGYGNDRMEIIQRKIVLRNFANISQGWSSRAEDKTPTKLEFLPAWNPTHLREVNETTKESEGADIFNDGETVEEEDEVNPRKMFKMCNLKRKPDKPEEFREEKRN</sequence>
<protein>
    <submittedName>
        <fullName evidence="2">Uncharacterized protein</fullName>
    </submittedName>
</protein>